<evidence type="ECO:0000313" key="2">
    <source>
        <dbReference type="EMBL" id="CAA9572063.1"/>
    </source>
</evidence>
<dbReference type="Gene3D" id="3.30.70.100">
    <property type="match status" value="1"/>
</dbReference>
<reference evidence="2" key="1">
    <citation type="submission" date="2020-02" db="EMBL/GenBank/DDBJ databases">
        <authorList>
            <person name="Meier V. D."/>
        </authorList>
    </citation>
    <scope>NUCLEOTIDE SEQUENCE</scope>
    <source>
        <strain evidence="2">AVDCRST_MAG18</strain>
    </source>
</reference>
<feature type="domain" description="NIPSNAP" evidence="1">
    <location>
        <begin position="3"/>
        <end position="106"/>
    </location>
</feature>
<name>A0A6J4V8Z3_9BACT</name>
<dbReference type="Pfam" id="PF07978">
    <property type="entry name" value="NIPSNAP"/>
    <property type="match status" value="1"/>
</dbReference>
<sequence>MIYELRTYTANPGKMDALNSRFRDHTRRIFAKHGITSIGYWIQTTPEEGAGDLVYLLSHPDREAADAAWTAFRADPEWIAARDASEREGKLVANVVSQYLEPTDYSALQ</sequence>
<dbReference type="EMBL" id="CADCWN010000163">
    <property type="protein sequence ID" value="CAA9572063.1"/>
    <property type="molecule type" value="Genomic_DNA"/>
</dbReference>
<dbReference type="InterPro" id="IPR011008">
    <property type="entry name" value="Dimeric_a/b-barrel"/>
</dbReference>
<accession>A0A6J4V8Z3</accession>
<proteinExistence type="predicted"/>
<evidence type="ECO:0000259" key="1">
    <source>
        <dbReference type="Pfam" id="PF07978"/>
    </source>
</evidence>
<gene>
    <name evidence="2" type="ORF">AVDCRST_MAG18-2095</name>
</gene>
<dbReference type="InterPro" id="IPR012577">
    <property type="entry name" value="NIPSNAP"/>
</dbReference>
<dbReference type="AlphaFoldDB" id="A0A6J4V8Z3"/>
<dbReference type="SUPFAM" id="SSF54909">
    <property type="entry name" value="Dimeric alpha+beta barrel"/>
    <property type="match status" value="1"/>
</dbReference>
<organism evidence="2">
    <name type="scientific">uncultured Thermomicrobiales bacterium</name>
    <dbReference type="NCBI Taxonomy" id="1645740"/>
    <lineage>
        <taxon>Bacteria</taxon>
        <taxon>Pseudomonadati</taxon>
        <taxon>Thermomicrobiota</taxon>
        <taxon>Thermomicrobia</taxon>
        <taxon>Thermomicrobiales</taxon>
        <taxon>environmental samples</taxon>
    </lineage>
</organism>
<protein>
    <recommendedName>
        <fullName evidence="1">NIPSNAP domain-containing protein</fullName>
    </recommendedName>
</protein>